<dbReference type="KEGG" id="smaz:LH19_16145"/>
<dbReference type="EMBL" id="CP012700">
    <property type="protein sequence ID" value="ALH79713.1"/>
    <property type="molecule type" value="Genomic_DNA"/>
</dbReference>
<sequence>MSFKSNLYVHAADPLPKPKPDVIDPVAPPEQPVQPTPLEDPAGQPQEIPGSPGGGDIDQPGRGPSEVPPQQV</sequence>
<evidence type="ECO:0000313" key="4">
    <source>
        <dbReference type="Proteomes" id="UP000058074"/>
    </source>
</evidence>
<feature type="compositionally biased region" description="Pro residues" evidence="1">
    <location>
        <begin position="26"/>
        <end position="35"/>
    </location>
</feature>
<dbReference type="Proteomes" id="UP000076088">
    <property type="component" value="Chromosome"/>
</dbReference>
<dbReference type="AlphaFoldDB" id="A0A0P0DZV8"/>
<protein>
    <submittedName>
        <fullName evidence="3">Uncharacterized protein</fullName>
    </submittedName>
</protein>
<evidence type="ECO:0000313" key="2">
    <source>
        <dbReference type="EMBL" id="ALH79713.1"/>
    </source>
</evidence>
<dbReference type="KEGG" id="smag:AN936_04860"/>
<evidence type="ECO:0000313" key="3">
    <source>
        <dbReference type="EMBL" id="AMU90668.1"/>
    </source>
</evidence>
<accession>A0A0P0DZV8</accession>
<reference evidence="3" key="3">
    <citation type="submission" date="2015-11" db="EMBL/GenBank/DDBJ databases">
        <authorList>
            <person name="Yoshiyuki O."/>
        </authorList>
    </citation>
    <scope>NUCLEOTIDE SEQUENCE</scope>
    <source>
        <strain evidence="3">203N</strain>
    </source>
</reference>
<feature type="region of interest" description="Disordered" evidence="1">
    <location>
        <begin position="1"/>
        <end position="72"/>
    </location>
</feature>
<reference evidence="5" key="2">
    <citation type="submission" date="2015-11" db="EMBL/GenBank/DDBJ databases">
        <title>Complete genome sequence of a polyethylene-glycol degrader Sphingopyxis macrogoltabida 203N (NBRC 111659).</title>
        <authorList>
            <person name="Yoshiyuki O."/>
            <person name="Shouta N."/>
            <person name="Nagata Y."/>
            <person name="Numata M."/>
            <person name="Tsuchikane K."/>
            <person name="Hosoyama A."/>
            <person name="Yamazoe A."/>
            <person name="Tsuda M."/>
            <person name="Fujita N."/>
            <person name="Kawai F."/>
        </authorList>
    </citation>
    <scope>NUCLEOTIDE SEQUENCE [LARGE SCALE GENOMIC DNA]</scope>
    <source>
        <strain evidence="5">203N</strain>
    </source>
</reference>
<proteinExistence type="predicted"/>
<dbReference type="OrthoDB" id="7451449at2"/>
<dbReference type="RefSeq" id="WP_054587146.1">
    <property type="nucleotide sequence ID" value="NZ_CP009429.1"/>
</dbReference>
<name>A0A0P0DZV8_SPHMC</name>
<dbReference type="Proteomes" id="UP000058074">
    <property type="component" value="Chromosome"/>
</dbReference>
<evidence type="ECO:0000256" key="1">
    <source>
        <dbReference type="SAM" id="MobiDB-lite"/>
    </source>
</evidence>
<gene>
    <name evidence="2" type="ORF">AN936_04860</name>
    <name evidence="3" type="ORF">ATM17_16720</name>
</gene>
<dbReference type="EMBL" id="CP013344">
    <property type="protein sequence ID" value="AMU90668.1"/>
    <property type="molecule type" value="Genomic_DNA"/>
</dbReference>
<dbReference type="PATRIC" id="fig|33050.5.peg.1003"/>
<keyword evidence="5" id="KW-1185">Reference proteome</keyword>
<reference evidence="2 4" key="1">
    <citation type="journal article" date="2015" name="Genome Announc.">
        <title>Complete Genome Sequence of Polypropylene Glycol- and Polyethylene Glycol-Degrading Sphingopyxis macrogoltabida Strain EY-1.</title>
        <authorList>
            <person name="Ohtsubo Y."/>
            <person name="Nagata Y."/>
            <person name="Numata M."/>
            <person name="Tsuchikane K."/>
            <person name="Hosoyama A."/>
            <person name="Yamazoe A."/>
            <person name="Tsuda M."/>
            <person name="Fujita N."/>
            <person name="Kawai F."/>
        </authorList>
    </citation>
    <scope>NUCLEOTIDE SEQUENCE [LARGE SCALE GENOMIC DNA]</scope>
    <source>
        <strain evidence="2 4">EY-1</strain>
    </source>
</reference>
<organism evidence="3 5">
    <name type="scientific">Sphingopyxis macrogoltabida</name>
    <name type="common">Sphingomonas macrogoltabidus</name>
    <dbReference type="NCBI Taxonomy" id="33050"/>
    <lineage>
        <taxon>Bacteria</taxon>
        <taxon>Pseudomonadati</taxon>
        <taxon>Pseudomonadota</taxon>
        <taxon>Alphaproteobacteria</taxon>
        <taxon>Sphingomonadales</taxon>
        <taxon>Sphingomonadaceae</taxon>
        <taxon>Sphingopyxis</taxon>
    </lineage>
</organism>
<evidence type="ECO:0000313" key="5">
    <source>
        <dbReference type="Proteomes" id="UP000076088"/>
    </source>
</evidence>
<reference evidence="3 5" key="4">
    <citation type="journal article" date="2016" name="Genome Announc.">
        <title>Complete Genome Sequence of Sphingopyxis macrogoltabida Strain 203N (NBRC 111659), a Polyethylene Glycol Degrader.</title>
        <authorList>
            <person name="Ohtsubo Y."/>
            <person name="Nonoyama S."/>
            <person name="Nagata Y."/>
            <person name="Numata M."/>
            <person name="Tsuchikane K."/>
            <person name="Hosoyama A."/>
            <person name="Yamazoe A."/>
            <person name="Tsuda M."/>
            <person name="Fujita N."/>
            <person name="Kawai F."/>
        </authorList>
    </citation>
    <scope>NUCLEOTIDE SEQUENCE [LARGE SCALE GENOMIC DNA]</scope>
    <source>
        <strain evidence="3 5">203N</strain>
    </source>
</reference>